<feature type="compositionally biased region" description="Low complexity" evidence="4">
    <location>
        <begin position="63"/>
        <end position="77"/>
    </location>
</feature>
<dbReference type="SUPFAM" id="SSF57701">
    <property type="entry name" value="Zn2/Cys6 DNA-binding domain"/>
    <property type="match status" value="1"/>
</dbReference>
<feature type="domain" description="Zn(2)-C6 fungal-type" evidence="5">
    <location>
        <begin position="166"/>
        <end position="197"/>
    </location>
</feature>
<proteinExistence type="predicted"/>
<dbReference type="PROSITE" id="PS50048">
    <property type="entry name" value="ZN2_CY6_FUNGAL_2"/>
    <property type="match status" value="1"/>
</dbReference>
<comment type="caution">
    <text evidence="6">The sequence shown here is derived from an EMBL/GenBank/DDBJ whole genome shotgun (WGS) entry which is preliminary data.</text>
</comment>
<dbReference type="CDD" id="cd12148">
    <property type="entry name" value="fungal_TF_MHR"/>
    <property type="match status" value="1"/>
</dbReference>
<evidence type="ECO:0000259" key="5">
    <source>
        <dbReference type="PROSITE" id="PS50048"/>
    </source>
</evidence>
<feature type="compositionally biased region" description="Polar residues" evidence="4">
    <location>
        <begin position="351"/>
        <end position="366"/>
    </location>
</feature>
<feature type="region of interest" description="Disordered" evidence="4">
    <location>
        <begin position="236"/>
        <end position="277"/>
    </location>
</feature>
<evidence type="ECO:0000313" key="6">
    <source>
        <dbReference type="EMBL" id="GJN89123.1"/>
    </source>
</evidence>
<dbReference type="PANTHER" id="PTHR31001:SF90">
    <property type="entry name" value="CENTROMERE DNA-BINDING PROTEIN COMPLEX CBF3 SUBUNIT B"/>
    <property type="match status" value="1"/>
</dbReference>
<dbReference type="GO" id="GO:0005634">
    <property type="term" value="C:nucleus"/>
    <property type="evidence" value="ECO:0007669"/>
    <property type="project" value="UniProtKB-SubCell"/>
</dbReference>
<feature type="region of interest" description="Disordered" evidence="4">
    <location>
        <begin position="341"/>
        <end position="386"/>
    </location>
</feature>
<dbReference type="SMART" id="SM00066">
    <property type="entry name" value="GAL4"/>
    <property type="match status" value="1"/>
</dbReference>
<feature type="region of interest" description="Disordered" evidence="4">
    <location>
        <begin position="842"/>
        <end position="862"/>
    </location>
</feature>
<accession>A0AAV5GKE4</accession>
<feature type="compositionally biased region" description="Low complexity" evidence="4">
    <location>
        <begin position="367"/>
        <end position="386"/>
    </location>
</feature>
<dbReference type="Pfam" id="PF04082">
    <property type="entry name" value="Fungal_trans"/>
    <property type="match status" value="1"/>
</dbReference>
<dbReference type="PANTHER" id="PTHR31001">
    <property type="entry name" value="UNCHARACTERIZED TRANSCRIPTIONAL REGULATORY PROTEIN"/>
    <property type="match status" value="1"/>
</dbReference>
<dbReference type="InterPro" id="IPR007219">
    <property type="entry name" value="XnlR_reg_dom"/>
</dbReference>
<dbReference type="PROSITE" id="PS00463">
    <property type="entry name" value="ZN2_CY6_FUNGAL_1"/>
    <property type="match status" value="1"/>
</dbReference>
<feature type="compositionally biased region" description="Basic and acidic residues" evidence="4">
    <location>
        <begin position="842"/>
        <end position="855"/>
    </location>
</feature>
<evidence type="ECO:0000256" key="2">
    <source>
        <dbReference type="ARBA" id="ARBA00022723"/>
    </source>
</evidence>
<gene>
    <name evidence="6" type="ORF">Rhopal_002097-T1</name>
</gene>
<dbReference type="InterPro" id="IPR050613">
    <property type="entry name" value="Sec_Metabolite_Reg"/>
</dbReference>
<dbReference type="GO" id="GO:0003677">
    <property type="term" value="F:DNA binding"/>
    <property type="evidence" value="ECO:0007669"/>
    <property type="project" value="InterPro"/>
</dbReference>
<organism evidence="6 7">
    <name type="scientific">Rhodotorula paludigena</name>
    <dbReference type="NCBI Taxonomy" id="86838"/>
    <lineage>
        <taxon>Eukaryota</taxon>
        <taxon>Fungi</taxon>
        <taxon>Dikarya</taxon>
        <taxon>Basidiomycota</taxon>
        <taxon>Pucciniomycotina</taxon>
        <taxon>Microbotryomycetes</taxon>
        <taxon>Sporidiobolales</taxon>
        <taxon>Sporidiobolaceae</taxon>
        <taxon>Rhodotorula</taxon>
    </lineage>
</organism>
<dbReference type="GO" id="GO:0000981">
    <property type="term" value="F:DNA-binding transcription factor activity, RNA polymerase II-specific"/>
    <property type="evidence" value="ECO:0007669"/>
    <property type="project" value="InterPro"/>
</dbReference>
<protein>
    <recommendedName>
        <fullName evidence="5">Zn(2)-C6 fungal-type domain-containing protein</fullName>
    </recommendedName>
</protein>
<dbReference type="GO" id="GO:0006351">
    <property type="term" value="P:DNA-templated transcription"/>
    <property type="evidence" value="ECO:0007669"/>
    <property type="project" value="InterPro"/>
</dbReference>
<dbReference type="GO" id="GO:0008270">
    <property type="term" value="F:zinc ion binding"/>
    <property type="evidence" value="ECO:0007669"/>
    <property type="project" value="InterPro"/>
</dbReference>
<feature type="compositionally biased region" description="Basic residues" evidence="4">
    <location>
        <begin position="154"/>
        <end position="163"/>
    </location>
</feature>
<feature type="compositionally biased region" description="Polar residues" evidence="4">
    <location>
        <begin position="256"/>
        <end position="277"/>
    </location>
</feature>
<dbReference type="InterPro" id="IPR001138">
    <property type="entry name" value="Zn2Cys6_DnaBD"/>
</dbReference>
<reference evidence="6 7" key="1">
    <citation type="submission" date="2021-12" db="EMBL/GenBank/DDBJ databases">
        <title>High titer production of polyol ester of fatty acids by Rhodotorula paludigena BS15 towards product separation-free biomass refinery.</title>
        <authorList>
            <person name="Mano J."/>
            <person name="Ono H."/>
            <person name="Tanaka T."/>
            <person name="Naito K."/>
            <person name="Sushida H."/>
            <person name="Ike M."/>
            <person name="Tokuyasu K."/>
            <person name="Kitaoka M."/>
        </authorList>
    </citation>
    <scope>NUCLEOTIDE SEQUENCE [LARGE SCALE GENOMIC DNA]</scope>
    <source>
        <strain evidence="6 7">BS15</strain>
    </source>
</reference>
<feature type="region of interest" description="Disordered" evidence="4">
    <location>
        <begin position="878"/>
        <end position="946"/>
    </location>
</feature>
<dbReference type="AlphaFoldDB" id="A0AAV5GKE4"/>
<dbReference type="EMBL" id="BQKY01000004">
    <property type="protein sequence ID" value="GJN89123.1"/>
    <property type="molecule type" value="Genomic_DNA"/>
</dbReference>
<evidence type="ECO:0000256" key="4">
    <source>
        <dbReference type="SAM" id="MobiDB-lite"/>
    </source>
</evidence>
<feature type="compositionally biased region" description="Low complexity" evidence="4">
    <location>
        <begin position="103"/>
        <end position="113"/>
    </location>
</feature>
<feature type="region of interest" description="Disordered" evidence="4">
    <location>
        <begin position="15"/>
        <end position="171"/>
    </location>
</feature>
<dbReference type="Gene3D" id="4.10.240.10">
    <property type="entry name" value="Zn(2)-C6 fungal-type DNA-binding domain"/>
    <property type="match status" value="1"/>
</dbReference>
<dbReference type="CDD" id="cd00067">
    <property type="entry name" value="GAL4"/>
    <property type="match status" value="1"/>
</dbReference>
<sequence length="1064" mass="114512">MADADDLYQQLFGAGAAPPVSDLDPSSYFDFSLPPDEPLATSSLYGSEPPHSAAHMRDGSGPGSASGAAPSGTIAPADLSPGESLAGSSSRRRGSGGGKDADAASLDGSSAGSENSARTARKASNGGNGKRQKKAGADKKDDDEDDEGAQAGGKKVKKTRNRKPSSCAQCRKKKLRCNRADPCAPCVARGEGHLCSWEGAEPLYKARDEADTQELRDQVARLESLVRYLTSQRQEDTSPAVIYEDGGSPGAASVDNFPSKSKTTRQGSNGSHNTPAMTPQQAFAMELRANDLCEGLAQLAIKEFVVVEGSGTDAWAPGNARGLDFVNEAKDFVETMPQHFGVGQSPAFSAPTPTNSGGSRRSTVSDAGTSPPTSASAPSPLSPSGLGTASFTKEPLPLADVLKFLPTRKQAMSAYTYFAGYVSWYAHPVHLASFEAQWKQLDEALKIEDEELRNRSIDPFFISTFLGVLATGLAMMPAKRAVRDGFGNDKDKIVDSWLEGAMVALTCGRFLDNPSIEAVRAAVVLGTFFVFVSTGERSGAGMGLLSLVVQIALSLGLHRDPDRSPGRMTFFEAEERRRLFWSLFSLCILSSASLSRTWAIFDLNGVDTRLPLDCTDDEILDEAAAMAGLEKRRMRFEETPMTSLIVKMKLAVLARKMNDRAFGIHPVPYEEILALDAELREFEESIPARYQLRLDASGALARPSPHVTVTEMRACMVQISLAGEFLRLHRPWMLLTGSDKRYVYSRNQAIKYAKLLLAVYRSPSCNGQKWGGLSYKATNAAIVLAVDILAHPDGSEVSQMRAIVNAVCKQMEAQAPFSSLCRKGSRVLRFLLEKEAMLSAQRDQRRLTKRVRTDDSPGVSFPSRQLRTALDASYVHEPSFMHDREEEPLTHKGDHRSRPDDYFSAVPVHSYPTQQEVERQASGLPAFRPPPLPLPRQPKAAPAVAPVPAPGPAPVSVGEVPGFVDLASAFEFDFRIPAGAVPYASPAPTTYSSYPSPYGNPPLYPQPPLYSSQPPSQSSTPAYPVSAAPAGQLRYPPTGQSGEKATMYAGPPGSAGASFVLPRY</sequence>
<dbReference type="Proteomes" id="UP001342314">
    <property type="component" value="Unassembled WGS sequence"/>
</dbReference>
<feature type="region of interest" description="Disordered" evidence="4">
    <location>
        <begin position="1002"/>
        <end position="1064"/>
    </location>
</feature>
<evidence type="ECO:0000256" key="3">
    <source>
        <dbReference type="ARBA" id="ARBA00023242"/>
    </source>
</evidence>
<dbReference type="InterPro" id="IPR036864">
    <property type="entry name" value="Zn2-C6_fun-type_DNA-bd_sf"/>
</dbReference>
<evidence type="ECO:0000313" key="7">
    <source>
        <dbReference type="Proteomes" id="UP001342314"/>
    </source>
</evidence>
<feature type="compositionally biased region" description="Low complexity" evidence="4">
    <location>
        <begin position="1009"/>
        <end position="1024"/>
    </location>
</feature>
<feature type="compositionally biased region" description="Basic and acidic residues" evidence="4">
    <location>
        <begin position="879"/>
        <end position="901"/>
    </location>
</feature>
<dbReference type="SMART" id="SM00906">
    <property type="entry name" value="Fungal_trans"/>
    <property type="match status" value="1"/>
</dbReference>
<keyword evidence="3" id="KW-0539">Nucleus</keyword>
<keyword evidence="2" id="KW-0479">Metal-binding</keyword>
<comment type="subcellular location">
    <subcellularLocation>
        <location evidence="1">Nucleus</location>
    </subcellularLocation>
</comment>
<feature type="compositionally biased region" description="Pro residues" evidence="4">
    <location>
        <begin position="927"/>
        <end position="936"/>
    </location>
</feature>
<evidence type="ECO:0000256" key="1">
    <source>
        <dbReference type="ARBA" id="ARBA00004123"/>
    </source>
</evidence>
<keyword evidence="7" id="KW-1185">Reference proteome</keyword>
<name>A0AAV5GKE4_9BASI</name>